<name>A0AAV5NZA6_9VIBR</name>
<organism evidence="1 2">
    <name type="scientific">Vibrio penaeicida</name>
    <dbReference type="NCBI Taxonomy" id="104609"/>
    <lineage>
        <taxon>Bacteria</taxon>
        <taxon>Pseudomonadati</taxon>
        <taxon>Pseudomonadota</taxon>
        <taxon>Gammaproteobacteria</taxon>
        <taxon>Vibrionales</taxon>
        <taxon>Vibrionaceae</taxon>
        <taxon>Vibrio</taxon>
    </lineage>
</organism>
<dbReference type="AlphaFoldDB" id="A0AAV5NZA6"/>
<dbReference type="Proteomes" id="UP001156690">
    <property type="component" value="Unassembled WGS sequence"/>
</dbReference>
<protein>
    <submittedName>
        <fullName evidence="1">Uncharacterized protein</fullName>
    </submittedName>
</protein>
<gene>
    <name evidence="1" type="ORF">GCM10007932_47390</name>
</gene>
<sequence>MVSYNPDKTCQERWGNDWDEAAKIENKNLTARLVQNVVFILLSIDIQHEF</sequence>
<evidence type="ECO:0000313" key="2">
    <source>
        <dbReference type="Proteomes" id="UP001156690"/>
    </source>
</evidence>
<proteinExistence type="predicted"/>
<comment type="caution">
    <text evidence="1">The sequence shown here is derived from an EMBL/GenBank/DDBJ whole genome shotgun (WGS) entry which is preliminary data.</text>
</comment>
<dbReference type="EMBL" id="BSNX01000073">
    <property type="protein sequence ID" value="GLQ75377.1"/>
    <property type="molecule type" value="Genomic_DNA"/>
</dbReference>
<accession>A0AAV5NZA6</accession>
<keyword evidence="2" id="KW-1185">Reference proteome</keyword>
<evidence type="ECO:0000313" key="1">
    <source>
        <dbReference type="EMBL" id="GLQ75377.1"/>
    </source>
</evidence>
<reference evidence="2" key="1">
    <citation type="journal article" date="2019" name="Int. J. Syst. Evol. Microbiol.">
        <title>The Global Catalogue of Microorganisms (GCM) 10K type strain sequencing project: providing services to taxonomists for standard genome sequencing and annotation.</title>
        <authorList>
            <consortium name="The Broad Institute Genomics Platform"/>
            <consortium name="The Broad Institute Genome Sequencing Center for Infectious Disease"/>
            <person name="Wu L."/>
            <person name="Ma J."/>
        </authorList>
    </citation>
    <scope>NUCLEOTIDE SEQUENCE [LARGE SCALE GENOMIC DNA]</scope>
    <source>
        <strain evidence="2">NBRC 15640</strain>
    </source>
</reference>